<keyword evidence="7 10" id="KW-0472">Membrane</keyword>
<dbReference type="AlphaFoldDB" id="A0A8H4WZF5"/>
<feature type="region of interest" description="Disordered" evidence="9">
    <location>
        <begin position="696"/>
        <end position="750"/>
    </location>
</feature>
<dbReference type="OrthoDB" id="370884at2759"/>
<evidence type="ECO:0000313" key="11">
    <source>
        <dbReference type="EMBL" id="KAF4956147.1"/>
    </source>
</evidence>
<comment type="caution">
    <text evidence="11">The sequence shown here is derived from an EMBL/GenBank/DDBJ whole genome shotgun (WGS) entry which is preliminary data.</text>
</comment>
<sequence>MAAVRSRSASFSYSSEKKLFDNDQERDLEKGLAPVSTLLRPVVLRGKSWQNSSFSSTAETVVGDDDEEPSAPKKDGSFFTLIDTPEKSPFHSTAPTIIENWPLTPDTPKDIYPLFTLKVTPERAPLHAVDKKDDDEDICPLDQDPKKVEPIVSVSEKPVVAAPTHANDTVETCGYPEIEDPVDPARKLTQNDLKNQRIAFLGMIVFLNICMAVTAFFGKKSKLIFILILFIKSKDFLSAILSPTGMMCRAIYQKFYPPKTVDQRWILSLIPAYSESEEQIVKTIFSLRDNGVEPHRQVMVVILDGNPRDVRSHMTRVVREFQRPYVSLKWKKGVLNILAGFMEDVPVIVIEKVKNAGKKDSLILCHDLFNYPRDNSPLYTQLLRKEIWDSILPELTKGEDFKGFDMVFCTDADSTIYKGALALLANALARNENAIAACGLVLVELEPGYEWSFWNLYQQFQYTFGQYVRRRAEGFVGKVTCLPGCITMIAVRPEMAGAIRKYAEPVTEYLVVSHQVQYLGTDRRLTYSMLSQGKHLQTLFVPDAISETVAPQSLFHYLSQRRRWGSNAYFNNYFYLAGEKMIPLTRIAASVEVIRLSLVYYRILNTALFIHSCVRHISPIKLVPMLVVGQLPSVWFFASILLEPALRKRGHKLMIGYLINKCISPVMSVIIFTKVATNLGSQVWGVSGVTASSAPAAAAPGTESEKPAMDDLSAAERGEIVPPKDGTEGVTKPDRARLSNGRGVGGSDIE</sequence>
<dbReference type="SUPFAM" id="SSF53448">
    <property type="entry name" value="Nucleotide-diphospho-sugar transferases"/>
    <property type="match status" value="1"/>
</dbReference>
<evidence type="ECO:0000256" key="7">
    <source>
        <dbReference type="ARBA" id="ARBA00023136"/>
    </source>
</evidence>
<evidence type="ECO:0000256" key="10">
    <source>
        <dbReference type="SAM" id="Phobius"/>
    </source>
</evidence>
<reference evidence="11" key="2">
    <citation type="submission" date="2020-05" db="EMBL/GenBank/DDBJ databases">
        <authorList>
            <person name="Kim H.-S."/>
            <person name="Proctor R.H."/>
            <person name="Brown D.W."/>
        </authorList>
    </citation>
    <scope>NUCLEOTIDE SEQUENCE</scope>
    <source>
        <strain evidence="11">NRRL 20472</strain>
    </source>
</reference>
<dbReference type="Proteomes" id="UP000622797">
    <property type="component" value="Unassembled WGS sequence"/>
</dbReference>
<evidence type="ECO:0000256" key="4">
    <source>
        <dbReference type="ARBA" id="ARBA00022679"/>
    </source>
</evidence>
<organism evidence="11 12">
    <name type="scientific">Fusarium sarcochroum</name>
    <dbReference type="NCBI Taxonomy" id="1208366"/>
    <lineage>
        <taxon>Eukaryota</taxon>
        <taxon>Fungi</taxon>
        <taxon>Dikarya</taxon>
        <taxon>Ascomycota</taxon>
        <taxon>Pezizomycotina</taxon>
        <taxon>Sordariomycetes</taxon>
        <taxon>Hypocreomycetidae</taxon>
        <taxon>Hypocreales</taxon>
        <taxon>Nectriaceae</taxon>
        <taxon>Fusarium</taxon>
        <taxon>Fusarium lateritium species complex</taxon>
    </lineage>
</organism>
<name>A0A8H4WZF5_9HYPO</name>
<dbReference type="EMBL" id="JABEXW010000759">
    <property type="protein sequence ID" value="KAF4956147.1"/>
    <property type="molecule type" value="Genomic_DNA"/>
</dbReference>
<feature type="compositionally biased region" description="Basic and acidic residues" evidence="9">
    <location>
        <begin position="725"/>
        <end position="737"/>
    </location>
</feature>
<gene>
    <name evidence="11" type="ORF">FSARC_11677</name>
</gene>
<dbReference type="PANTHER" id="PTHR22914:SF41">
    <property type="entry name" value="CHITIN SYNTHASE 7"/>
    <property type="match status" value="1"/>
</dbReference>
<dbReference type="GO" id="GO:0030428">
    <property type="term" value="C:cell septum"/>
    <property type="evidence" value="ECO:0007669"/>
    <property type="project" value="TreeGrafter"/>
</dbReference>
<evidence type="ECO:0000256" key="2">
    <source>
        <dbReference type="ARBA" id="ARBA00012543"/>
    </source>
</evidence>
<feature type="region of interest" description="Disordered" evidence="9">
    <location>
        <begin position="51"/>
        <end position="91"/>
    </location>
</feature>
<evidence type="ECO:0000256" key="1">
    <source>
        <dbReference type="ARBA" id="ARBA00004141"/>
    </source>
</evidence>
<dbReference type="GO" id="GO:0004100">
    <property type="term" value="F:chitin synthase activity"/>
    <property type="evidence" value="ECO:0007669"/>
    <property type="project" value="UniProtKB-EC"/>
</dbReference>
<evidence type="ECO:0000256" key="5">
    <source>
        <dbReference type="ARBA" id="ARBA00022692"/>
    </source>
</evidence>
<evidence type="ECO:0000256" key="6">
    <source>
        <dbReference type="ARBA" id="ARBA00022989"/>
    </source>
</evidence>
<evidence type="ECO:0000256" key="9">
    <source>
        <dbReference type="SAM" id="MobiDB-lite"/>
    </source>
</evidence>
<keyword evidence="5 10" id="KW-0812">Transmembrane</keyword>
<dbReference type="PANTHER" id="PTHR22914">
    <property type="entry name" value="CHITIN SYNTHASE"/>
    <property type="match status" value="1"/>
</dbReference>
<keyword evidence="3" id="KW-0328">Glycosyltransferase</keyword>
<reference evidence="11" key="1">
    <citation type="journal article" date="2020" name="BMC Genomics">
        <title>Correction to: Identification and distribution of gene clusters required for synthesis of sphingolipid metabolism inhibitors in diverse species of the filamentous fungus Fusarium.</title>
        <authorList>
            <person name="Kim H.S."/>
            <person name="Lohmar J.M."/>
            <person name="Busman M."/>
            <person name="Brown D.W."/>
            <person name="Naumann T.A."/>
            <person name="Divon H.H."/>
            <person name="Lysoe E."/>
            <person name="Uhlig S."/>
            <person name="Proctor R.H."/>
        </authorList>
    </citation>
    <scope>NUCLEOTIDE SEQUENCE</scope>
    <source>
        <strain evidence="11">NRRL 20472</strain>
    </source>
</reference>
<comment type="catalytic activity">
    <reaction evidence="8">
        <text>[(1-&gt;4)-N-acetyl-beta-D-glucosaminyl](n) + UDP-N-acetyl-alpha-D-glucosamine = [(1-&gt;4)-N-acetyl-beta-D-glucosaminyl](n+1) + UDP + H(+)</text>
        <dbReference type="Rhea" id="RHEA:16637"/>
        <dbReference type="Rhea" id="RHEA-COMP:9593"/>
        <dbReference type="Rhea" id="RHEA-COMP:9595"/>
        <dbReference type="ChEBI" id="CHEBI:15378"/>
        <dbReference type="ChEBI" id="CHEBI:17029"/>
        <dbReference type="ChEBI" id="CHEBI:57705"/>
        <dbReference type="ChEBI" id="CHEBI:58223"/>
        <dbReference type="EC" id="2.4.1.16"/>
    </reaction>
    <physiologicalReaction direction="left-to-right" evidence="8">
        <dbReference type="Rhea" id="RHEA:16638"/>
    </physiologicalReaction>
</comment>
<keyword evidence="4" id="KW-0808">Transferase</keyword>
<dbReference type="InterPro" id="IPR029044">
    <property type="entry name" value="Nucleotide-diphossugar_trans"/>
</dbReference>
<evidence type="ECO:0000256" key="8">
    <source>
        <dbReference type="ARBA" id="ARBA00049510"/>
    </source>
</evidence>
<feature type="transmembrane region" description="Helical" evidence="10">
    <location>
        <begin position="198"/>
        <end position="217"/>
    </location>
</feature>
<dbReference type="GO" id="GO:0006031">
    <property type="term" value="P:chitin biosynthetic process"/>
    <property type="evidence" value="ECO:0007669"/>
    <property type="project" value="TreeGrafter"/>
</dbReference>
<dbReference type="EC" id="2.4.1.16" evidence="2"/>
<keyword evidence="12" id="KW-1185">Reference proteome</keyword>
<comment type="subcellular location">
    <subcellularLocation>
        <location evidence="1">Membrane</location>
        <topology evidence="1">Multi-pass membrane protein</topology>
    </subcellularLocation>
</comment>
<keyword evidence="6 10" id="KW-1133">Transmembrane helix</keyword>
<dbReference type="InterPro" id="IPR004835">
    <property type="entry name" value="Chitin_synth"/>
</dbReference>
<evidence type="ECO:0000256" key="3">
    <source>
        <dbReference type="ARBA" id="ARBA00022676"/>
    </source>
</evidence>
<accession>A0A8H4WZF5</accession>
<protein>
    <recommendedName>
        <fullName evidence="2">chitin synthase</fullName>
        <ecNumber evidence="2">2.4.1.16</ecNumber>
    </recommendedName>
</protein>
<dbReference type="GO" id="GO:0016020">
    <property type="term" value="C:membrane"/>
    <property type="evidence" value="ECO:0007669"/>
    <property type="project" value="UniProtKB-SubCell"/>
</dbReference>
<feature type="compositionally biased region" description="Basic and acidic residues" evidence="9">
    <location>
        <begin position="703"/>
        <end position="719"/>
    </location>
</feature>
<dbReference type="GO" id="GO:0071944">
    <property type="term" value="C:cell periphery"/>
    <property type="evidence" value="ECO:0007669"/>
    <property type="project" value="TreeGrafter"/>
</dbReference>
<dbReference type="Pfam" id="PF03142">
    <property type="entry name" value="Chitin_synth_2"/>
    <property type="match status" value="1"/>
</dbReference>
<evidence type="ECO:0000313" key="12">
    <source>
        <dbReference type="Proteomes" id="UP000622797"/>
    </source>
</evidence>
<proteinExistence type="predicted"/>